<dbReference type="AlphaFoldDB" id="A0A4Y7TPR0"/>
<comment type="caution">
    <text evidence="1">The sequence shown here is derived from an EMBL/GenBank/DDBJ whole genome shotgun (WGS) entry which is preliminary data.</text>
</comment>
<name>A0A4Y7TPR0_COPMI</name>
<organism evidence="1 2">
    <name type="scientific">Coprinellus micaceus</name>
    <name type="common">Glistening ink-cap mushroom</name>
    <name type="synonym">Coprinus micaceus</name>
    <dbReference type="NCBI Taxonomy" id="71717"/>
    <lineage>
        <taxon>Eukaryota</taxon>
        <taxon>Fungi</taxon>
        <taxon>Dikarya</taxon>
        <taxon>Basidiomycota</taxon>
        <taxon>Agaricomycotina</taxon>
        <taxon>Agaricomycetes</taxon>
        <taxon>Agaricomycetidae</taxon>
        <taxon>Agaricales</taxon>
        <taxon>Agaricineae</taxon>
        <taxon>Psathyrellaceae</taxon>
        <taxon>Coprinellus</taxon>
    </lineage>
</organism>
<keyword evidence="2" id="KW-1185">Reference proteome</keyword>
<sequence>MCCVSMAPDSGAPILTPVLRPAAECSQNRGSRSTHRVRRLDYYRCLEKTYLCCLGLCISRTLRQPCYAWLPTVRLECVLRPRVPY</sequence>
<proteinExistence type="predicted"/>
<reference evidence="1 2" key="1">
    <citation type="journal article" date="2019" name="Nat. Ecol. Evol.">
        <title>Megaphylogeny resolves global patterns of mushroom evolution.</title>
        <authorList>
            <person name="Varga T."/>
            <person name="Krizsan K."/>
            <person name="Foldi C."/>
            <person name="Dima B."/>
            <person name="Sanchez-Garcia M."/>
            <person name="Sanchez-Ramirez S."/>
            <person name="Szollosi G.J."/>
            <person name="Szarkandi J.G."/>
            <person name="Papp V."/>
            <person name="Albert L."/>
            <person name="Andreopoulos W."/>
            <person name="Angelini C."/>
            <person name="Antonin V."/>
            <person name="Barry K.W."/>
            <person name="Bougher N.L."/>
            <person name="Buchanan P."/>
            <person name="Buyck B."/>
            <person name="Bense V."/>
            <person name="Catcheside P."/>
            <person name="Chovatia M."/>
            <person name="Cooper J."/>
            <person name="Damon W."/>
            <person name="Desjardin D."/>
            <person name="Finy P."/>
            <person name="Geml J."/>
            <person name="Haridas S."/>
            <person name="Hughes K."/>
            <person name="Justo A."/>
            <person name="Karasinski D."/>
            <person name="Kautmanova I."/>
            <person name="Kiss B."/>
            <person name="Kocsube S."/>
            <person name="Kotiranta H."/>
            <person name="LaButti K.M."/>
            <person name="Lechner B.E."/>
            <person name="Liimatainen K."/>
            <person name="Lipzen A."/>
            <person name="Lukacs Z."/>
            <person name="Mihaltcheva S."/>
            <person name="Morgado L.N."/>
            <person name="Niskanen T."/>
            <person name="Noordeloos M.E."/>
            <person name="Ohm R.A."/>
            <person name="Ortiz-Santana B."/>
            <person name="Ovrebo C."/>
            <person name="Racz N."/>
            <person name="Riley R."/>
            <person name="Savchenko A."/>
            <person name="Shiryaev A."/>
            <person name="Soop K."/>
            <person name="Spirin V."/>
            <person name="Szebenyi C."/>
            <person name="Tomsovsky M."/>
            <person name="Tulloss R.E."/>
            <person name="Uehling J."/>
            <person name="Grigoriev I.V."/>
            <person name="Vagvolgyi C."/>
            <person name="Papp T."/>
            <person name="Martin F.M."/>
            <person name="Miettinen O."/>
            <person name="Hibbett D.S."/>
            <person name="Nagy L.G."/>
        </authorList>
    </citation>
    <scope>NUCLEOTIDE SEQUENCE [LARGE SCALE GENOMIC DNA]</scope>
    <source>
        <strain evidence="1 2">FP101781</strain>
    </source>
</reference>
<dbReference type="EMBL" id="QPFP01000007">
    <property type="protein sequence ID" value="TEB35519.1"/>
    <property type="molecule type" value="Genomic_DNA"/>
</dbReference>
<evidence type="ECO:0000313" key="2">
    <source>
        <dbReference type="Proteomes" id="UP000298030"/>
    </source>
</evidence>
<protein>
    <submittedName>
        <fullName evidence="1">Uncharacterized protein</fullName>
    </submittedName>
</protein>
<accession>A0A4Y7TPR0</accession>
<gene>
    <name evidence="1" type="ORF">FA13DRAFT_1351259</name>
</gene>
<evidence type="ECO:0000313" key="1">
    <source>
        <dbReference type="EMBL" id="TEB35519.1"/>
    </source>
</evidence>
<dbReference type="Proteomes" id="UP000298030">
    <property type="component" value="Unassembled WGS sequence"/>
</dbReference>